<keyword evidence="4" id="KW-1185">Reference proteome</keyword>
<sequence>MRPAFERRGRPLLMGITLIAAVGFVLSYDALRQMAVAAHISGPLTYLFPLVIDGFIALGVTALLILRTAPLRSRLYVWTLVTLATGTSIWANALHAIRLNEQARLHLNNATVGALSAIAPLALAGAVHLYLVINRHLAANKAMAAEPPTAKAPSGGPPPPAAKSAATAIPAKQRLAQPTATPEPKPPAAPASPATTATAPPPATATPPRKATPKPGGRKASASDAYLLELARQMRYETGTVRRTDLERTARAQGYTVDRARAQKAADTVLKEAATTKNLAATA</sequence>
<keyword evidence="2" id="KW-0812">Transmembrane</keyword>
<dbReference type="HOGENOM" id="CLU_043037_0_0_11"/>
<dbReference type="KEGG" id="svt:SVTN_28550"/>
<keyword evidence="2" id="KW-0472">Membrane</keyword>
<reference evidence="3 4" key="1">
    <citation type="submission" date="2014-12" db="EMBL/GenBank/DDBJ databases">
        <title>Complete genome sequence of Streptomyces vietnamensis strain GIMV4.0001, a genetic manipulable producer of the benzoisochromanequinone antibiotic granaticin.</title>
        <authorList>
            <person name="Deng M.R."/>
            <person name="Guo J."/>
            <person name="Ma L.Y."/>
            <person name="Feng G.D."/>
            <person name="Mo C.Y."/>
            <person name="Zhu H.H."/>
        </authorList>
    </citation>
    <scope>NUCLEOTIDE SEQUENCE [LARGE SCALE GENOMIC DNA]</scope>
    <source>
        <strain evidence="4">GIMV4.0001</strain>
    </source>
</reference>
<feature type="compositionally biased region" description="Low complexity" evidence="1">
    <location>
        <begin position="206"/>
        <end position="215"/>
    </location>
</feature>
<name>A0A0B5INM3_9ACTN</name>
<evidence type="ECO:0000313" key="3">
    <source>
        <dbReference type="EMBL" id="AJF70024.1"/>
    </source>
</evidence>
<proteinExistence type="predicted"/>
<feature type="compositionally biased region" description="Low complexity" evidence="1">
    <location>
        <begin position="162"/>
        <end position="171"/>
    </location>
</feature>
<keyword evidence="2" id="KW-1133">Transmembrane helix</keyword>
<feature type="transmembrane region" description="Helical" evidence="2">
    <location>
        <begin position="12"/>
        <end position="31"/>
    </location>
</feature>
<accession>A0A0B5INM3</accession>
<evidence type="ECO:0000256" key="2">
    <source>
        <dbReference type="SAM" id="Phobius"/>
    </source>
</evidence>
<gene>
    <name evidence="3" type="ORF">SVTN_28550</name>
</gene>
<dbReference type="Proteomes" id="UP000031774">
    <property type="component" value="Chromosome"/>
</dbReference>
<feature type="transmembrane region" description="Helical" evidence="2">
    <location>
        <begin position="43"/>
        <end position="66"/>
    </location>
</feature>
<evidence type="ECO:0000313" key="4">
    <source>
        <dbReference type="Proteomes" id="UP000031774"/>
    </source>
</evidence>
<dbReference type="AlphaFoldDB" id="A0A0B5INM3"/>
<feature type="transmembrane region" description="Helical" evidence="2">
    <location>
        <begin position="113"/>
        <end position="133"/>
    </location>
</feature>
<evidence type="ECO:0000256" key="1">
    <source>
        <dbReference type="SAM" id="MobiDB-lite"/>
    </source>
</evidence>
<evidence type="ECO:0008006" key="5">
    <source>
        <dbReference type="Google" id="ProtNLM"/>
    </source>
</evidence>
<dbReference type="EMBL" id="CP010407">
    <property type="protein sequence ID" value="AJF70024.1"/>
    <property type="molecule type" value="Genomic_DNA"/>
</dbReference>
<feature type="region of interest" description="Disordered" evidence="1">
    <location>
        <begin position="144"/>
        <end position="226"/>
    </location>
</feature>
<dbReference type="STRING" id="362257.SVTN_28550"/>
<organism evidence="3 4">
    <name type="scientific">Streptomyces vietnamensis</name>
    <dbReference type="NCBI Taxonomy" id="362257"/>
    <lineage>
        <taxon>Bacteria</taxon>
        <taxon>Bacillati</taxon>
        <taxon>Actinomycetota</taxon>
        <taxon>Actinomycetes</taxon>
        <taxon>Kitasatosporales</taxon>
        <taxon>Streptomycetaceae</taxon>
        <taxon>Streptomyces</taxon>
    </lineage>
</organism>
<protein>
    <recommendedName>
        <fullName evidence="5">DUF2637 domain-containing protein</fullName>
    </recommendedName>
</protein>
<dbReference type="Pfam" id="PF10935">
    <property type="entry name" value="DUF2637"/>
    <property type="match status" value="1"/>
</dbReference>
<feature type="transmembrane region" description="Helical" evidence="2">
    <location>
        <begin position="75"/>
        <end position="93"/>
    </location>
</feature>
<feature type="compositionally biased region" description="Pro residues" evidence="1">
    <location>
        <begin position="181"/>
        <end position="190"/>
    </location>
</feature>
<dbReference type="InterPro" id="IPR021235">
    <property type="entry name" value="DUF2637"/>
</dbReference>